<proteinExistence type="predicted"/>
<protein>
    <submittedName>
        <fullName evidence="2">Uncharacterized protein</fullName>
    </submittedName>
</protein>
<sequence length="130" mass="14673">MRDTDESPCPPLRSDIMDLFDHPPEPLDHLSFQVDSMGIPLLIATVHPEDRADLGLDRPLPIYPEPDPSPGAVLERVARRMLKSMNLRRPADDQLDDAARVFPDFERPEILRSVNDFKAGMEAISDTLPF</sequence>
<evidence type="ECO:0000313" key="2">
    <source>
        <dbReference type="EMBL" id="QJR01967.1"/>
    </source>
</evidence>
<evidence type="ECO:0000313" key="3">
    <source>
        <dbReference type="Proteomes" id="UP000502611"/>
    </source>
</evidence>
<evidence type="ECO:0000256" key="1">
    <source>
        <dbReference type="SAM" id="MobiDB-lite"/>
    </source>
</evidence>
<dbReference type="AlphaFoldDB" id="A0A6M4G8H2"/>
<organism evidence="2 3">
    <name type="scientific">Sphingobium yanoikuyae</name>
    <name type="common">Sphingomonas yanoikuyae</name>
    <dbReference type="NCBI Taxonomy" id="13690"/>
    <lineage>
        <taxon>Bacteria</taxon>
        <taxon>Pseudomonadati</taxon>
        <taxon>Pseudomonadota</taxon>
        <taxon>Alphaproteobacteria</taxon>
        <taxon>Sphingomonadales</taxon>
        <taxon>Sphingomonadaceae</taxon>
        <taxon>Sphingobium</taxon>
    </lineage>
</organism>
<feature type="region of interest" description="Disordered" evidence="1">
    <location>
        <begin position="1"/>
        <end position="20"/>
    </location>
</feature>
<reference evidence="2 3" key="1">
    <citation type="submission" date="2020-04" db="EMBL/GenBank/DDBJ databases">
        <title>The Whole Genome Analysis of High salt-tolerant Sphingobium yanoikuyae YC-XJ2 with Aryl organophosphorus flame retardants (aryl-OPFRs)-degrading capacity and characteristics of Related phosphotriesterase.</title>
        <authorList>
            <person name="Li X."/>
        </authorList>
    </citation>
    <scope>NUCLEOTIDE SEQUENCE [LARGE SCALE GENOMIC DNA]</scope>
    <source>
        <strain evidence="2 3">YC-XJ2</strain>
    </source>
</reference>
<dbReference type="Proteomes" id="UP000502611">
    <property type="component" value="Chromosome"/>
</dbReference>
<dbReference type="EMBL" id="CP053021">
    <property type="protein sequence ID" value="QJR01967.1"/>
    <property type="molecule type" value="Genomic_DNA"/>
</dbReference>
<name>A0A6M4G8H2_SPHYA</name>
<dbReference type="RefSeq" id="WP_169860626.1">
    <property type="nucleotide sequence ID" value="NZ_CP053021.1"/>
</dbReference>
<gene>
    <name evidence="2" type="ORF">HH800_06990</name>
</gene>
<accession>A0A6M4G8H2</accession>